<evidence type="ECO:0000313" key="8">
    <source>
        <dbReference type="EMBL" id="JAC10225.1"/>
    </source>
</evidence>
<dbReference type="Pfam" id="PF04117">
    <property type="entry name" value="Mpv17_PMP22"/>
    <property type="match status" value="1"/>
</dbReference>
<dbReference type="VEuPathDB" id="VectorBase:AALFPA_051267"/>
<evidence type="ECO:0000256" key="7">
    <source>
        <dbReference type="RuleBase" id="RU363053"/>
    </source>
</evidence>
<feature type="transmembrane region" description="Helical" evidence="7">
    <location>
        <begin position="114"/>
        <end position="133"/>
    </location>
</feature>
<dbReference type="PANTHER" id="PTHR11266:SF17">
    <property type="entry name" value="PROTEIN MPV17"/>
    <property type="match status" value="1"/>
</dbReference>
<reference evidence="8" key="1">
    <citation type="journal article" date="2014" name="PLoS Negl. Trop. Dis.">
        <title>Identification and characterization of seminal fluid proteins in the Asian tiger mosquito, Aedes albopictus.</title>
        <authorList>
            <person name="Boes K.E."/>
            <person name="Ribeiro J.M."/>
            <person name="Wong A."/>
            <person name="Harrington L.C."/>
            <person name="Wolfner M.F."/>
            <person name="Sirot L.K."/>
        </authorList>
    </citation>
    <scope>NUCLEOTIDE SEQUENCE</scope>
    <source>
        <tissue evidence="8">Reproductive organs</tissue>
    </source>
</reference>
<dbReference type="PANTHER" id="PTHR11266">
    <property type="entry name" value="PEROXISOMAL MEMBRANE PROTEIN 2, PXMP2 MPV17"/>
    <property type="match status" value="1"/>
</dbReference>
<dbReference type="AlphaFoldDB" id="A0A023EMY2"/>
<accession>A0A023EMY2</accession>
<feature type="transmembrane region" description="Helical" evidence="7">
    <location>
        <begin position="217"/>
        <end position="235"/>
    </location>
</feature>
<dbReference type="EMBL" id="GAPW01003373">
    <property type="protein sequence ID" value="JAC10225.1"/>
    <property type="molecule type" value="mRNA"/>
</dbReference>
<organism evidence="8">
    <name type="scientific">Aedes albopictus</name>
    <name type="common">Asian tiger mosquito</name>
    <name type="synonym">Stegomyia albopicta</name>
    <dbReference type="NCBI Taxonomy" id="7160"/>
    <lineage>
        <taxon>Eukaryota</taxon>
        <taxon>Metazoa</taxon>
        <taxon>Ecdysozoa</taxon>
        <taxon>Arthropoda</taxon>
        <taxon>Hexapoda</taxon>
        <taxon>Insecta</taxon>
        <taxon>Pterygota</taxon>
        <taxon>Neoptera</taxon>
        <taxon>Endopterygota</taxon>
        <taxon>Diptera</taxon>
        <taxon>Nematocera</taxon>
        <taxon>Culicoidea</taxon>
        <taxon>Culicidae</taxon>
        <taxon>Culicinae</taxon>
        <taxon>Aedini</taxon>
        <taxon>Aedes</taxon>
        <taxon>Stegomyia</taxon>
    </lineage>
</organism>
<comment type="similarity">
    <text evidence="2 7">Belongs to the peroxisomal membrane protein PXMP2/4 family.</text>
</comment>
<dbReference type="GO" id="GO:0015267">
    <property type="term" value="F:channel activity"/>
    <property type="evidence" value="ECO:0007669"/>
    <property type="project" value="TreeGrafter"/>
</dbReference>
<protein>
    <recommendedName>
        <fullName evidence="6">Mitochondrial inner membrane protein Mpv17</fullName>
    </recommendedName>
</protein>
<comment type="subcellular location">
    <subcellularLocation>
        <location evidence="1">Membrane</location>
        <topology evidence="1">Multi-pass membrane protein</topology>
    </subcellularLocation>
</comment>
<dbReference type="VEuPathDB" id="VectorBase:AALF017685"/>
<evidence type="ECO:0000256" key="6">
    <source>
        <dbReference type="ARBA" id="ARBA00049743"/>
    </source>
</evidence>
<name>A0A023EMY2_AEDAL</name>
<dbReference type="GO" id="GO:0005739">
    <property type="term" value="C:mitochondrion"/>
    <property type="evidence" value="ECO:0007669"/>
    <property type="project" value="TreeGrafter"/>
</dbReference>
<evidence type="ECO:0000256" key="2">
    <source>
        <dbReference type="ARBA" id="ARBA00006824"/>
    </source>
</evidence>
<keyword evidence="4 7" id="KW-1133">Transmembrane helix</keyword>
<feature type="non-terminal residue" evidence="8">
    <location>
        <position position="1"/>
    </location>
</feature>
<keyword evidence="3 7" id="KW-0812">Transmembrane</keyword>
<feature type="transmembrane region" description="Helical" evidence="7">
    <location>
        <begin position="153"/>
        <end position="174"/>
    </location>
</feature>
<keyword evidence="5 7" id="KW-0472">Membrane</keyword>
<proteinExistence type="evidence at transcript level"/>
<dbReference type="InterPro" id="IPR007248">
    <property type="entry name" value="Mpv17_PMP22"/>
</dbReference>
<sequence length="265" mass="30002">EEDHISRGLAFDNVSTHRLITKRIVFGDKVSRYSSIPPGIVWIVKLSEKLNPSKLPVSRTESKMSLSSLYKRALVKYPVLVQSVQSGILMGTGDIIAQTLIEKRNLKTLDGMRAFRFFGIGFCIGGPGLRKWYGVLDKHITGKTKAAATFKKVALDQLVFAPVFLGTLIGTIGLMQGNDREQIERKLRNEYTDILLTNYYIWPWVQLTNFYLVPLNYQVLLVQFVAVFWNTYLSWKTNCSDSSKLLAIKPSDPVVTTEETKENAF</sequence>
<evidence type="ECO:0000256" key="5">
    <source>
        <dbReference type="ARBA" id="ARBA00023136"/>
    </source>
</evidence>
<evidence type="ECO:0000256" key="3">
    <source>
        <dbReference type="ARBA" id="ARBA00022692"/>
    </source>
</evidence>
<evidence type="ECO:0000256" key="1">
    <source>
        <dbReference type="ARBA" id="ARBA00004141"/>
    </source>
</evidence>
<dbReference type="VEuPathDB" id="VectorBase:AALC636_021782"/>
<evidence type="ECO:0000256" key="4">
    <source>
        <dbReference type="ARBA" id="ARBA00022989"/>
    </source>
</evidence>
<dbReference type="GO" id="GO:0016020">
    <property type="term" value="C:membrane"/>
    <property type="evidence" value="ECO:0007669"/>
    <property type="project" value="UniProtKB-SubCell"/>
</dbReference>
<dbReference type="GO" id="GO:1901858">
    <property type="term" value="P:regulation of mitochondrial DNA metabolic process"/>
    <property type="evidence" value="ECO:0007669"/>
    <property type="project" value="TreeGrafter"/>
</dbReference>